<dbReference type="AlphaFoldDB" id="A0AAI9XJ97"/>
<evidence type="ECO:0000313" key="2">
    <source>
        <dbReference type="Proteomes" id="UP001239213"/>
    </source>
</evidence>
<evidence type="ECO:0000313" key="1">
    <source>
        <dbReference type="EMBL" id="KAK1451030.1"/>
    </source>
</evidence>
<comment type="caution">
    <text evidence="1">The sequence shown here is derived from an EMBL/GenBank/DDBJ whole genome shotgun (WGS) entry which is preliminary data.</text>
</comment>
<sequence>MKPLAGLMEADFGCQLRGCYYEGQELFWWMKPHQEKFFGKIWRNDLVQEIIVLGKKGSILQRGSHDELLALKGGKYWEYWQNHLGNCSEVFMPSDECNGFSPDPTSRLTILWLNELRDSQSLTYPGNGTEGPDNYDIFSLICLLLFDLTLLFRPRRKNFDKELGVLQQPSRLRSGCSIPSFWFSSHGKVVEWAGSPIRTLYPTCLIFTASIGLQNGGASFLQP</sequence>
<name>A0AAI9XJ97_9PEZI</name>
<dbReference type="EMBL" id="MPDP01000301">
    <property type="protein sequence ID" value="KAK1451030.1"/>
    <property type="molecule type" value="Genomic_DNA"/>
</dbReference>
<protein>
    <submittedName>
        <fullName evidence="1">Uncharacterized protein</fullName>
    </submittedName>
</protein>
<dbReference type="Proteomes" id="UP001239213">
    <property type="component" value="Unassembled WGS sequence"/>
</dbReference>
<proteinExistence type="predicted"/>
<organism evidence="1 2">
    <name type="scientific">Colletotrichum cuscutae</name>
    <dbReference type="NCBI Taxonomy" id="1209917"/>
    <lineage>
        <taxon>Eukaryota</taxon>
        <taxon>Fungi</taxon>
        <taxon>Dikarya</taxon>
        <taxon>Ascomycota</taxon>
        <taxon>Pezizomycotina</taxon>
        <taxon>Sordariomycetes</taxon>
        <taxon>Hypocreomycetidae</taxon>
        <taxon>Glomerellales</taxon>
        <taxon>Glomerellaceae</taxon>
        <taxon>Colletotrichum</taxon>
        <taxon>Colletotrichum acutatum species complex</taxon>
    </lineage>
</organism>
<accession>A0AAI9XJ97</accession>
<keyword evidence="2" id="KW-1185">Reference proteome</keyword>
<reference evidence="1" key="1">
    <citation type="submission" date="2016-11" db="EMBL/GenBank/DDBJ databases">
        <title>The genome sequence of Colletotrichum cuscutae.</title>
        <authorList>
            <person name="Baroncelli R."/>
        </authorList>
    </citation>
    <scope>NUCLEOTIDE SEQUENCE</scope>
    <source>
        <strain evidence="1">IMI 304802</strain>
    </source>
</reference>
<gene>
    <name evidence="1" type="ORF">CCUS01_11206</name>
</gene>